<feature type="compositionally biased region" description="Basic and acidic residues" evidence="2">
    <location>
        <begin position="107"/>
        <end position="123"/>
    </location>
</feature>
<reference evidence="3 4" key="1">
    <citation type="submission" date="2016-06" db="EMBL/GenBank/DDBJ databases">
        <authorList>
            <consortium name="Pathogen Informatics"/>
        </authorList>
    </citation>
    <scope>NUCLEOTIDE SEQUENCE [LARGE SCALE GENOMIC DNA]</scope>
    <source>
        <strain evidence="3">PmlGA01</strain>
    </source>
</reference>
<dbReference type="VEuPathDB" id="PlasmoDB:PmUG01_01021900"/>
<proteinExistence type="predicted"/>
<sequence length="490" mass="56780">MNYALFRNINLHCYRNGNGKKSYKRMLNISSIESIHNIRDVRNISKYGYVTSITRLTKNTSAPICKKCNYVSNTCCSGTYSTVGVSLVRYVPISTTSNNNGSSSSRSVEKKRAPDQSIEDKEGSSNNLSTIINVSEKRESNDSNSSNINANTEANTVYSNKEAKGENNFTFEEGKKKRSKMKIIGYVLTTLACSYIIYKVYKNDMNLSKAEESIIKDLVNLIYTYEEKMSIQNSKFVTCLSENLNKQIAMYFLQLDADKNSGFLINDAVNFLSELNIREDNTIVKNFIKNGNGKTTELKKLSGCSLQQFAELIENLILVNKTKNENDQGNDKSYTLQKNGSYYINILQQYLNIFVNFYRTTNLYLFFQMKKNNSTHNEEKLDNLEIQILDKLVKYNEKYVDKKNLSLDYLLSKEELNNLRKNNISKRKDEEKELLLIEKKKLEEKIQLLLHVQLKKNLTETEIKRLHDLKTKLRNIKYTIKKEELKRYFC</sequence>
<feature type="compositionally biased region" description="Polar residues" evidence="2">
    <location>
        <begin position="124"/>
        <end position="133"/>
    </location>
</feature>
<accession>A0A1C3KLE6</accession>
<feature type="region of interest" description="Disordered" evidence="2">
    <location>
        <begin position="96"/>
        <end position="159"/>
    </location>
</feature>
<evidence type="ECO:0000313" key="4">
    <source>
        <dbReference type="Proteomes" id="UP000219799"/>
    </source>
</evidence>
<keyword evidence="1" id="KW-0175">Coiled coil</keyword>
<dbReference type="EMBL" id="LT594489">
    <property type="protein sequence ID" value="SBT74734.1"/>
    <property type="molecule type" value="Genomic_DNA"/>
</dbReference>
<name>A0A1C3KLE6_PLAMA</name>
<evidence type="ECO:0000256" key="2">
    <source>
        <dbReference type="SAM" id="MobiDB-lite"/>
    </source>
</evidence>
<gene>
    <name evidence="3" type="primary">PmlGA01_010013100</name>
    <name evidence="3" type="ORF">PMLGA01_010013100</name>
</gene>
<feature type="compositionally biased region" description="Low complexity" evidence="2">
    <location>
        <begin position="96"/>
        <end position="106"/>
    </location>
</feature>
<protein>
    <submittedName>
        <fullName evidence="3">Uncharacterized protein</fullName>
    </submittedName>
</protein>
<feature type="coiled-coil region" evidence="1">
    <location>
        <begin position="402"/>
        <end position="445"/>
    </location>
</feature>
<evidence type="ECO:0000313" key="3">
    <source>
        <dbReference type="EMBL" id="SBT74734.1"/>
    </source>
</evidence>
<dbReference type="AlphaFoldDB" id="A0A1C3KLE6"/>
<dbReference type="Proteomes" id="UP000219799">
    <property type="component" value="Chromosome 1"/>
</dbReference>
<organism evidence="3 4">
    <name type="scientific">Plasmodium malariae</name>
    <dbReference type="NCBI Taxonomy" id="5858"/>
    <lineage>
        <taxon>Eukaryota</taxon>
        <taxon>Sar</taxon>
        <taxon>Alveolata</taxon>
        <taxon>Apicomplexa</taxon>
        <taxon>Aconoidasida</taxon>
        <taxon>Haemosporida</taxon>
        <taxon>Plasmodiidae</taxon>
        <taxon>Plasmodium</taxon>
        <taxon>Plasmodium (Plasmodium)</taxon>
    </lineage>
</organism>
<evidence type="ECO:0000256" key="1">
    <source>
        <dbReference type="SAM" id="Coils"/>
    </source>
</evidence>
<feature type="compositionally biased region" description="Low complexity" evidence="2">
    <location>
        <begin position="142"/>
        <end position="151"/>
    </location>
</feature>